<name>A0A5B7IK17_PORTR</name>
<feature type="compositionally biased region" description="Polar residues" evidence="1">
    <location>
        <begin position="89"/>
        <end position="105"/>
    </location>
</feature>
<organism evidence="2 3">
    <name type="scientific">Portunus trituberculatus</name>
    <name type="common">Swimming crab</name>
    <name type="synonym">Neptunus trituberculatus</name>
    <dbReference type="NCBI Taxonomy" id="210409"/>
    <lineage>
        <taxon>Eukaryota</taxon>
        <taxon>Metazoa</taxon>
        <taxon>Ecdysozoa</taxon>
        <taxon>Arthropoda</taxon>
        <taxon>Crustacea</taxon>
        <taxon>Multicrustacea</taxon>
        <taxon>Malacostraca</taxon>
        <taxon>Eumalacostraca</taxon>
        <taxon>Eucarida</taxon>
        <taxon>Decapoda</taxon>
        <taxon>Pleocyemata</taxon>
        <taxon>Brachyura</taxon>
        <taxon>Eubrachyura</taxon>
        <taxon>Portunoidea</taxon>
        <taxon>Portunidae</taxon>
        <taxon>Portuninae</taxon>
        <taxon>Portunus</taxon>
    </lineage>
</organism>
<keyword evidence="3" id="KW-1185">Reference proteome</keyword>
<evidence type="ECO:0000256" key="1">
    <source>
        <dbReference type="SAM" id="MobiDB-lite"/>
    </source>
</evidence>
<dbReference type="Proteomes" id="UP000324222">
    <property type="component" value="Unassembled WGS sequence"/>
</dbReference>
<dbReference type="EMBL" id="VSRR010056148">
    <property type="protein sequence ID" value="MPC81168.1"/>
    <property type="molecule type" value="Genomic_DNA"/>
</dbReference>
<evidence type="ECO:0000313" key="3">
    <source>
        <dbReference type="Proteomes" id="UP000324222"/>
    </source>
</evidence>
<reference evidence="2 3" key="1">
    <citation type="submission" date="2019-05" db="EMBL/GenBank/DDBJ databases">
        <title>Another draft genome of Portunus trituberculatus and its Hox gene families provides insights of decapod evolution.</title>
        <authorList>
            <person name="Jeong J.-H."/>
            <person name="Song I."/>
            <person name="Kim S."/>
            <person name="Choi T."/>
            <person name="Kim D."/>
            <person name="Ryu S."/>
            <person name="Kim W."/>
        </authorList>
    </citation>
    <scope>NUCLEOTIDE SEQUENCE [LARGE SCALE GENOMIC DNA]</scope>
    <source>
        <tissue evidence="2">Muscle</tissue>
    </source>
</reference>
<feature type="compositionally biased region" description="Basic and acidic residues" evidence="1">
    <location>
        <begin position="110"/>
        <end position="126"/>
    </location>
</feature>
<comment type="caution">
    <text evidence="2">The sequence shown here is derived from an EMBL/GenBank/DDBJ whole genome shotgun (WGS) entry which is preliminary data.</text>
</comment>
<sequence length="142" mass="15164">MRPTCAARARNTPRGRNSHHITIAIKGCLRSMTDCCTVTLPNDGGGGSKGVRQQQQRVEAVFRRTPAPPPSLRGTAPRPSPAVAPPQRPSSHPSGNTPGGSTQLQAIKCTHSDLTRQPRPLQELRRGSLPPSLSLPSSPKRT</sequence>
<accession>A0A5B7IK17</accession>
<dbReference type="AlphaFoldDB" id="A0A5B7IK17"/>
<proteinExistence type="predicted"/>
<protein>
    <submittedName>
        <fullName evidence="2">Uncharacterized protein</fullName>
    </submittedName>
</protein>
<gene>
    <name evidence="2" type="ORF">E2C01_075774</name>
</gene>
<feature type="compositionally biased region" description="Pro residues" evidence="1">
    <location>
        <begin position="78"/>
        <end position="88"/>
    </location>
</feature>
<feature type="region of interest" description="Disordered" evidence="1">
    <location>
        <begin position="40"/>
        <end position="142"/>
    </location>
</feature>
<evidence type="ECO:0000313" key="2">
    <source>
        <dbReference type="EMBL" id="MPC81168.1"/>
    </source>
</evidence>
<feature type="compositionally biased region" description="Low complexity" evidence="1">
    <location>
        <begin position="128"/>
        <end position="142"/>
    </location>
</feature>